<keyword evidence="2" id="KW-1185">Reference proteome</keyword>
<reference evidence="3" key="1">
    <citation type="submission" date="2016-06" db="UniProtKB">
        <authorList>
            <consortium name="WormBaseParasite"/>
        </authorList>
    </citation>
    <scope>IDENTIFICATION</scope>
</reference>
<dbReference type="STRING" id="42157.A0A182EUR9"/>
<dbReference type="WBParaSite" id="nOo.2.0.1.t11902-RA">
    <property type="protein sequence ID" value="nOo.2.0.1.t11902-RA"/>
    <property type="gene ID" value="nOo.2.0.1.g11902"/>
</dbReference>
<proteinExistence type="predicted"/>
<dbReference type="Proteomes" id="UP000271087">
    <property type="component" value="Unassembled WGS sequence"/>
</dbReference>
<evidence type="ECO:0000313" key="3">
    <source>
        <dbReference type="WBParaSite" id="nOo.2.0.1.t11902-RA"/>
    </source>
</evidence>
<organism evidence="3">
    <name type="scientific">Onchocerca ochengi</name>
    <name type="common">Filarial nematode worm</name>
    <dbReference type="NCBI Taxonomy" id="42157"/>
    <lineage>
        <taxon>Eukaryota</taxon>
        <taxon>Metazoa</taxon>
        <taxon>Ecdysozoa</taxon>
        <taxon>Nematoda</taxon>
        <taxon>Chromadorea</taxon>
        <taxon>Rhabditida</taxon>
        <taxon>Spirurina</taxon>
        <taxon>Spiruromorpha</taxon>
        <taxon>Filarioidea</taxon>
        <taxon>Onchocercidae</taxon>
        <taxon>Onchocerca</taxon>
    </lineage>
</organism>
<reference evidence="1 2" key="2">
    <citation type="submission" date="2018-08" db="EMBL/GenBank/DDBJ databases">
        <authorList>
            <person name="Laetsch R D."/>
            <person name="Stevens L."/>
            <person name="Kumar S."/>
            <person name="Blaxter L. M."/>
        </authorList>
    </citation>
    <scope>NUCLEOTIDE SEQUENCE [LARGE SCALE GENOMIC DNA]</scope>
</reference>
<protein>
    <submittedName>
        <fullName evidence="3">RHS repeat protein</fullName>
    </submittedName>
</protein>
<sequence length="90" mass="9960">KSSTVKYDVDGNTIVSPIQTIQPDQTITDDHRVSIRSNSGVRAYDSSGRRQSFPILHSGAIFRNGIIQLLSEGLNPLQEGINEGMFKSWL</sequence>
<evidence type="ECO:0000313" key="2">
    <source>
        <dbReference type="Proteomes" id="UP000271087"/>
    </source>
</evidence>
<accession>A0A182EUR9</accession>
<dbReference type="AlphaFoldDB" id="A0A182EUR9"/>
<dbReference type="EMBL" id="UYRW01009074">
    <property type="protein sequence ID" value="VDM97429.1"/>
    <property type="molecule type" value="Genomic_DNA"/>
</dbReference>
<name>A0A182EUR9_ONCOC</name>
<evidence type="ECO:0000313" key="1">
    <source>
        <dbReference type="EMBL" id="VDM97429.1"/>
    </source>
</evidence>
<gene>
    <name evidence="1" type="ORF">NOO_LOCUS11902</name>
</gene>
<dbReference type="OrthoDB" id="2127281at2759"/>